<feature type="compositionally biased region" description="Low complexity" evidence="1">
    <location>
        <begin position="176"/>
        <end position="187"/>
    </location>
</feature>
<reference evidence="3" key="1">
    <citation type="journal article" date="2011" name="PLoS Biol.">
        <title>Gene gain and loss during evolution of obligate parasitism in the white rust pathogen of Arabidopsis thaliana.</title>
        <authorList>
            <person name="Kemen E."/>
            <person name="Gardiner A."/>
            <person name="Schultz-Larsen T."/>
            <person name="Kemen A.C."/>
            <person name="Balmuth A.L."/>
            <person name="Robert-Seilaniantz A."/>
            <person name="Bailey K."/>
            <person name="Holub E."/>
            <person name="Studholme D.J."/>
            <person name="Maclean D."/>
            <person name="Jones J.D."/>
        </authorList>
    </citation>
    <scope>NUCLEOTIDE SEQUENCE</scope>
</reference>
<feature type="region of interest" description="Disordered" evidence="1">
    <location>
        <begin position="289"/>
        <end position="320"/>
    </location>
</feature>
<proteinExistence type="predicted"/>
<gene>
    <name evidence="3" type="primary">AlNc14C187G8352</name>
    <name evidence="3" type="ORF">ALNC14_094000</name>
</gene>
<dbReference type="InterPro" id="IPR029071">
    <property type="entry name" value="Ubiquitin-like_domsf"/>
</dbReference>
<name>F0WPK7_9STRA</name>
<dbReference type="Gene3D" id="3.10.20.90">
    <property type="entry name" value="Phosphatidylinositol 3-kinase Catalytic Subunit, Chain A, domain 1"/>
    <property type="match status" value="1"/>
</dbReference>
<protein>
    <submittedName>
        <fullName evidence="3">AlNc14C187G8352 protein</fullName>
    </submittedName>
</protein>
<dbReference type="Pfam" id="PF00240">
    <property type="entry name" value="ubiquitin"/>
    <property type="match status" value="1"/>
</dbReference>
<dbReference type="SUPFAM" id="SSF54236">
    <property type="entry name" value="Ubiquitin-like"/>
    <property type="match status" value="1"/>
</dbReference>
<dbReference type="InterPro" id="IPR000626">
    <property type="entry name" value="Ubiquitin-like_dom"/>
</dbReference>
<evidence type="ECO:0000256" key="1">
    <source>
        <dbReference type="SAM" id="MobiDB-lite"/>
    </source>
</evidence>
<feature type="compositionally biased region" description="Polar residues" evidence="1">
    <location>
        <begin position="499"/>
        <end position="511"/>
    </location>
</feature>
<feature type="domain" description="Ubiquitin-like" evidence="2">
    <location>
        <begin position="67"/>
        <end position="149"/>
    </location>
</feature>
<accession>F0WPK7</accession>
<feature type="region of interest" description="Disordered" evidence="1">
    <location>
        <begin position="157"/>
        <end position="188"/>
    </location>
</feature>
<reference evidence="3" key="2">
    <citation type="submission" date="2011-02" db="EMBL/GenBank/DDBJ databases">
        <authorList>
            <person name="MacLean D."/>
        </authorList>
    </citation>
    <scope>NUCLEOTIDE SEQUENCE</scope>
</reference>
<dbReference type="HOGENOM" id="CLU_367793_0_0_1"/>
<feature type="compositionally biased region" description="Low complexity" evidence="1">
    <location>
        <begin position="512"/>
        <end position="525"/>
    </location>
</feature>
<feature type="region of interest" description="Disordered" evidence="1">
    <location>
        <begin position="1"/>
        <end position="24"/>
    </location>
</feature>
<dbReference type="SMART" id="SM00213">
    <property type="entry name" value="UBQ"/>
    <property type="match status" value="1"/>
</dbReference>
<dbReference type="AlphaFoldDB" id="F0WPK7"/>
<sequence length="758" mass="82116">MQNFNHQGSRCAQAQADSPSSGYIEMTESSGIISNEVELQQVDSVSEQQHDETTAMAMEDQEDENVVDVQIKVLGDERLSLRCRSDIQISSLKQRVLEAKSMQDEASESMREEPRSSVALRLIYKGKVLKNDQLLQSYSFNSGDTIHAVFGPADRNAAGNAQDAGSTNSIPQSQPASDNANSNTNANGVGQNAFFQSFGDGVMMGQIDIEANEGAAMPEWNTLFGSLLSGLQNSNGNGPTLANIRLFSDTGSDVMNGMFTNGMNQVQGSNTATTAPANRQTGGNLAAITNASSSNSTETTQSNRMNEENQDAGNPDQGTQTISLESRAANVLNQAASIRRSIPPLELNPLSRPPELSSELYTMGNAFREAGDTFLAIHRQLQFLSARFLQAHRLTVNERTRLHNRVQRLIPSLRDIQSLANGLTITLESSPFTTQAAQSATRPSIGVEGNQPQGRMSIRLGPFATAVGQDQAGSQVPQGNEDNPMVRFMTAMLSGAVPNAQSNTNASATPLGSSTPATASGSTQSEAIPPATSQEAIPSSISHGAISTLQVPISADNSQLVYASVDTSDSDEEIRTPRPNRDDVLSECIRAVADQFNVIMVDLATTSDVLFKSAYDNLSKVLEQHRFCKESVCTEMESRILLALQDVSTHRNFPNIATDSIFIGCLHATLQQLIHICTQRDGLAPIDAFRRTCQQFCGTVFWHFLSAYNQTFEPVRGTACIISEGLYSIDDSESVQYFCHRVHVYITEYLNAMVARAH</sequence>
<evidence type="ECO:0000313" key="3">
    <source>
        <dbReference type="EMBL" id="CCA23257.1"/>
    </source>
</evidence>
<feature type="region of interest" description="Disordered" evidence="1">
    <location>
        <begin position="499"/>
        <end position="536"/>
    </location>
</feature>
<organism evidence="3">
    <name type="scientific">Albugo laibachii Nc14</name>
    <dbReference type="NCBI Taxonomy" id="890382"/>
    <lineage>
        <taxon>Eukaryota</taxon>
        <taxon>Sar</taxon>
        <taxon>Stramenopiles</taxon>
        <taxon>Oomycota</taxon>
        <taxon>Peronosporomycetes</taxon>
        <taxon>Albuginales</taxon>
        <taxon>Albuginaceae</taxon>
        <taxon>Albugo</taxon>
    </lineage>
</organism>
<feature type="compositionally biased region" description="Low complexity" evidence="1">
    <location>
        <begin position="289"/>
        <end position="303"/>
    </location>
</feature>
<feature type="compositionally biased region" description="Polar residues" evidence="1">
    <location>
        <begin position="163"/>
        <end position="175"/>
    </location>
</feature>
<evidence type="ECO:0000259" key="2">
    <source>
        <dbReference type="PROSITE" id="PS50053"/>
    </source>
</evidence>
<dbReference type="PROSITE" id="PS50053">
    <property type="entry name" value="UBIQUITIN_2"/>
    <property type="match status" value="1"/>
</dbReference>
<dbReference type="EMBL" id="FR824232">
    <property type="protein sequence ID" value="CCA23257.1"/>
    <property type="molecule type" value="Genomic_DNA"/>
</dbReference>